<dbReference type="EMBL" id="BSOT01000005">
    <property type="protein sequence ID" value="GLR70269.1"/>
    <property type="molecule type" value="Genomic_DNA"/>
</dbReference>
<comment type="caution">
    <text evidence="4">The sequence shown here is derived from an EMBL/GenBank/DDBJ whole genome shotgun (WGS) entry which is preliminary data.</text>
</comment>
<dbReference type="Proteomes" id="UP001156601">
    <property type="component" value="Unassembled WGS sequence"/>
</dbReference>
<dbReference type="SUPFAM" id="SSF51735">
    <property type="entry name" value="NAD(P)-binding Rossmann-fold domains"/>
    <property type="match status" value="1"/>
</dbReference>
<feature type="region of interest" description="Disordered" evidence="1">
    <location>
        <begin position="266"/>
        <end position="292"/>
    </location>
</feature>
<dbReference type="PANTHER" id="PTHR30388:SF6">
    <property type="entry name" value="XANTHINE DEHYDROGENASE SUBUNIT A-RELATED"/>
    <property type="match status" value="1"/>
</dbReference>
<evidence type="ECO:0000259" key="3">
    <source>
        <dbReference type="Pfam" id="PF13478"/>
    </source>
</evidence>
<feature type="domain" description="XdhC- CoxI" evidence="2">
    <location>
        <begin position="20"/>
        <end position="86"/>
    </location>
</feature>
<proteinExistence type="predicted"/>
<dbReference type="RefSeq" id="WP_284216574.1">
    <property type="nucleotide sequence ID" value="NZ_BSOT01000005.1"/>
</dbReference>
<feature type="compositionally biased region" description="Polar residues" evidence="1">
    <location>
        <begin position="282"/>
        <end position="292"/>
    </location>
</feature>
<evidence type="ECO:0000313" key="5">
    <source>
        <dbReference type="Proteomes" id="UP001156601"/>
    </source>
</evidence>
<dbReference type="InterPro" id="IPR027051">
    <property type="entry name" value="XdhC_Rossmann_dom"/>
</dbReference>
<reference evidence="4" key="2">
    <citation type="submission" date="2023-01" db="EMBL/GenBank/DDBJ databases">
        <title>Draft genome sequence of Agaribacter marinus strain NBRC 110023.</title>
        <authorList>
            <person name="Sun Q."/>
            <person name="Mori K."/>
        </authorList>
    </citation>
    <scope>NUCLEOTIDE SEQUENCE</scope>
    <source>
        <strain evidence="4">NBRC 110023</strain>
    </source>
</reference>
<feature type="domain" description="XdhC Rossmann" evidence="3">
    <location>
        <begin position="115"/>
        <end position="259"/>
    </location>
</feature>
<sequence>MNNMASIPVNTWFEALYQCQQQGRSYVLITVLQTAGSTPREGGTKMLVTEDAQFDTIGGGHLEFDAITKARELLIQNEQQQYIHSYPLASALGQCCGGAMKVLFEVQVQHTQHIAIFGAGHVAQALVPILAQLPLQIRWVDNRASLLEEFIGTMPSNVECVIDDDPSAEMASLPKDAWAIVLTHNHQLDYDLVECGLKTSRLNFLGMIGSNAKAKRFKTRLANRGFTESQITCLSSPIGNLDISGKRPVEVAVSISAQLINLLNNTSSKKTETPQEPATHKAQINNTSEQLV</sequence>
<dbReference type="Pfam" id="PF02625">
    <property type="entry name" value="XdhC_CoxI"/>
    <property type="match status" value="1"/>
</dbReference>
<dbReference type="NCBIfam" id="TIGR02964">
    <property type="entry name" value="xanthine_xdhC"/>
    <property type="match status" value="1"/>
</dbReference>
<dbReference type="PANTHER" id="PTHR30388">
    <property type="entry name" value="ALDEHYDE OXIDOREDUCTASE MOLYBDENUM COFACTOR ASSEMBLY PROTEIN"/>
    <property type="match status" value="1"/>
</dbReference>
<protein>
    <submittedName>
        <fullName evidence="4">Xanthine dehydrogenase accessory protein XdhC</fullName>
    </submittedName>
</protein>
<accession>A0AA37SXZ7</accession>
<organism evidence="4 5">
    <name type="scientific">Agaribacter marinus</name>
    <dbReference type="NCBI Taxonomy" id="1431249"/>
    <lineage>
        <taxon>Bacteria</taxon>
        <taxon>Pseudomonadati</taxon>
        <taxon>Pseudomonadota</taxon>
        <taxon>Gammaproteobacteria</taxon>
        <taxon>Alteromonadales</taxon>
        <taxon>Alteromonadaceae</taxon>
        <taxon>Agaribacter</taxon>
    </lineage>
</organism>
<dbReference type="InterPro" id="IPR052698">
    <property type="entry name" value="MoCofactor_Util/Proc"/>
</dbReference>
<reference evidence="4" key="1">
    <citation type="journal article" date="2014" name="Int. J. Syst. Evol. Microbiol.">
        <title>Complete genome sequence of Corynebacterium casei LMG S-19264T (=DSM 44701T), isolated from a smear-ripened cheese.</title>
        <authorList>
            <consortium name="US DOE Joint Genome Institute (JGI-PGF)"/>
            <person name="Walter F."/>
            <person name="Albersmeier A."/>
            <person name="Kalinowski J."/>
            <person name="Ruckert C."/>
        </authorList>
    </citation>
    <scope>NUCLEOTIDE SEQUENCE</scope>
    <source>
        <strain evidence="4">NBRC 110023</strain>
    </source>
</reference>
<evidence type="ECO:0000313" key="4">
    <source>
        <dbReference type="EMBL" id="GLR70269.1"/>
    </source>
</evidence>
<gene>
    <name evidence="4" type="ORF">GCM10007852_11770</name>
</gene>
<name>A0AA37SXZ7_9ALTE</name>
<evidence type="ECO:0000259" key="2">
    <source>
        <dbReference type="Pfam" id="PF02625"/>
    </source>
</evidence>
<dbReference type="InterPro" id="IPR003777">
    <property type="entry name" value="XdhC_CoxI"/>
</dbReference>
<dbReference type="Pfam" id="PF13478">
    <property type="entry name" value="XdhC_C"/>
    <property type="match status" value="1"/>
</dbReference>
<keyword evidence="5" id="KW-1185">Reference proteome</keyword>
<dbReference type="Gene3D" id="3.40.50.720">
    <property type="entry name" value="NAD(P)-binding Rossmann-like Domain"/>
    <property type="match status" value="1"/>
</dbReference>
<dbReference type="InterPro" id="IPR036291">
    <property type="entry name" value="NAD(P)-bd_dom_sf"/>
</dbReference>
<dbReference type="AlphaFoldDB" id="A0AA37SXZ7"/>
<dbReference type="InterPro" id="IPR014308">
    <property type="entry name" value="Xanthine_DH_XdhC"/>
</dbReference>
<evidence type="ECO:0000256" key="1">
    <source>
        <dbReference type="SAM" id="MobiDB-lite"/>
    </source>
</evidence>